<comment type="caution">
    <text evidence="10">The sequence shown here is derived from an EMBL/GenBank/DDBJ whole genome shotgun (WGS) entry which is preliminary data.</text>
</comment>
<reference evidence="10" key="1">
    <citation type="submission" date="2021-02" db="EMBL/GenBank/DDBJ databases">
        <title>First Annotated Genome of the Yellow-green Alga Tribonema minus.</title>
        <authorList>
            <person name="Mahan K.M."/>
        </authorList>
    </citation>
    <scope>NUCLEOTIDE SEQUENCE</scope>
    <source>
        <strain evidence="10">UTEX B ZZ1240</strain>
    </source>
</reference>
<evidence type="ECO:0000256" key="4">
    <source>
        <dbReference type="ARBA" id="ARBA00022857"/>
    </source>
</evidence>
<feature type="binding site" evidence="8">
    <location>
        <begin position="201"/>
        <end position="203"/>
    </location>
    <ligand>
        <name>FMN</name>
        <dbReference type="ChEBI" id="CHEBI:58210"/>
    </ligand>
</feature>
<feature type="non-terminal residue" evidence="10">
    <location>
        <position position="1"/>
    </location>
</feature>
<keyword evidence="1" id="KW-0285">Flavoprotein</keyword>
<keyword evidence="4" id="KW-0521">NADP</keyword>
<evidence type="ECO:0000313" key="10">
    <source>
        <dbReference type="EMBL" id="KAG5189447.1"/>
    </source>
</evidence>
<evidence type="ECO:0000256" key="3">
    <source>
        <dbReference type="ARBA" id="ARBA00022694"/>
    </source>
</evidence>
<keyword evidence="3" id="KW-0819">tRNA processing</keyword>
<keyword evidence="6" id="KW-0520">NAD</keyword>
<keyword evidence="11" id="KW-1185">Reference proteome</keyword>
<evidence type="ECO:0000256" key="1">
    <source>
        <dbReference type="ARBA" id="ARBA00022630"/>
    </source>
</evidence>
<feature type="domain" description="DUS-like FMN-binding" evidence="9">
    <location>
        <begin position="12"/>
        <end position="286"/>
    </location>
</feature>
<dbReference type="EMBL" id="JAFCMP010000050">
    <property type="protein sequence ID" value="KAG5189447.1"/>
    <property type="molecule type" value="Genomic_DNA"/>
</dbReference>
<evidence type="ECO:0000256" key="5">
    <source>
        <dbReference type="ARBA" id="ARBA00023002"/>
    </source>
</evidence>
<evidence type="ECO:0000313" key="11">
    <source>
        <dbReference type="Proteomes" id="UP000664859"/>
    </source>
</evidence>
<evidence type="ECO:0000256" key="6">
    <source>
        <dbReference type="ARBA" id="ARBA00023027"/>
    </source>
</evidence>
<dbReference type="InterPro" id="IPR013785">
    <property type="entry name" value="Aldolase_TIM"/>
</dbReference>
<feature type="binding site" evidence="8">
    <location>
        <position position="168"/>
    </location>
    <ligand>
        <name>FMN</name>
        <dbReference type="ChEBI" id="CHEBI:58210"/>
    </ligand>
</feature>
<dbReference type="SUPFAM" id="SSF51395">
    <property type="entry name" value="FMN-linked oxidoreductases"/>
    <property type="match status" value="1"/>
</dbReference>
<feature type="binding site" evidence="8">
    <location>
        <position position="140"/>
    </location>
    <ligand>
        <name>FMN</name>
        <dbReference type="ChEBI" id="CHEBI:58210"/>
    </ligand>
</feature>
<protein>
    <submittedName>
        <fullName evidence="10">tRNA-dihydrouridine synthase</fullName>
    </submittedName>
</protein>
<dbReference type="GO" id="GO:0017150">
    <property type="term" value="F:tRNA dihydrouridine synthase activity"/>
    <property type="evidence" value="ECO:0007669"/>
    <property type="project" value="InterPro"/>
</dbReference>
<keyword evidence="2 8" id="KW-0288">FMN</keyword>
<accession>A0A836CKE0</accession>
<proteinExistence type="predicted"/>
<dbReference type="Pfam" id="PF01207">
    <property type="entry name" value="Dus"/>
    <property type="match status" value="1"/>
</dbReference>
<dbReference type="InterPro" id="IPR035587">
    <property type="entry name" value="DUS-like_FMN-bd"/>
</dbReference>
<gene>
    <name evidence="10" type="ORF">JKP88DRAFT_150292</name>
</gene>
<feature type="non-terminal residue" evidence="10">
    <location>
        <position position="299"/>
    </location>
</feature>
<evidence type="ECO:0000256" key="7">
    <source>
        <dbReference type="PIRSR" id="PIRSR006621-1"/>
    </source>
</evidence>
<keyword evidence="5" id="KW-0560">Oxidoreductase</keyword>
<comment type="cofactor">
    <cofactor evidence="8">
        <name>FMN</name>
        <dbReference type="ChEBI" id="CHEBI:58210"/>
    </cofactor>
</comment>
<dbReference type="PIRSF" id="PIRSF006621">
    <property type="entry name" value="Dus"/>
    <property type="match status" value="1"/>
</dbReference>
<evidence type="ECO:0000256" key="8">
    <source>
        <dbReference type="PIRSR" id="PIRSR006621-2"/>
    </source>
</evidence>
<feature type="binding site" evidence="8">
    <location>
        <begin position="14"/>
        <end position="16"/>
    </location>
    <ligand>
        <name>FMN</name>
        <dbReference type="ChEBI" id="CHEBI:58210"/>
    </ligand>
</feature>
<keyword evidence="8" id="KW-0547">Nucleotide-binding</keyword>
<dbReference type="Gene3D" id="3.20.20.70">
    <property type="entry name" value="Aldolase class I"/>
    <property type="match status" value="1"/>
</dbReference>
<name>A0A836CKE0_9STRA</name>
<dbReference type="GO" id="GO:0050660">
    <property type="term" value="F:flavin adenine dinucleotide binding"/>
    <property type="evidence" value="ECO:0007669"/>
    <property type="project" value="InterPro"/>
</dbReference>
<organism evidence="10 11">
    <name type="scientific">Tribonema minus</name>
    <dbReference type="NCBI Taxonomy" id="303371"/>
    <lineage>
        <taxon>Eukaryota</taxon>
        <taxon>Sar</taxon>
        <taxon>Stramenopiles</taxon>
        <taxon>Ochrophyta</taxon>
        <taxon>PX clade</taxon>
        <taxon>Xanthophyceae</taxon>
        <taxon>Tribonematales</taxon>
        <taxon>Tribonemataceae</taxon>
        <taxon>Tribonema</taxon>
    </lineage>
</organism>
<dbReference type="AlphaFoldDB" id="A0A836CKE0"/>
<dbReference type="OrthoDB" id="272303at2759"/>
<dbReference type="Proteomes" id="UP000664859">
    <property type="component" value="Unassembled WGS sequence"/>
</dbReference>
<evidence type="ECO:0000256" key="2">
    <source>
        <dbReference type="ARBA" id="ARBA00022643"/>
    </source>
</evidence>
<dbReference type="CDD" id="cd02801">
    <property type="entry name" value="DUS_like_FMN"/>
    <property type="match status" value="1"/>
</dbReference>
<dbReference type="PANTHER" id="PTHR11082">
    <property type="entry name" value="TRNA-DIHYDROURIDINE SYNTHASE"/>
    <property type="match status" value="1"/>
</dbReference>
<dbReference type="PANTHER" id="PTHR11082:SF5">
    <property type="entry name" value="TRNA-DIHYDROURIDINE(16_17) SYNTHASE [NAD(P)(+)]-LIKE"/>
    <property type="match status" value="1"/>
</dbReference>
<dbReference type="InterPro" id="IPR001269">
    <property type="entry name" value="DUS_fam"/>
</dbReference>
<evidence type="ECO:0000259" key="9">
    <source>
        <dbReference type="Pfam" id="PF01207"/>
    </source>
</evidence>
<feature type="binding site" evidence="8">
    <location>
        <position position="72"/>
    </location>
    <ligand>
        <name>FMN</name>
        <dbReference type="ChEBI" id="CHEBI:58210"/>
    </ligand>
</feature>
<sequence>FYKAIGSPTYVAAPMVEQSEKAFRLLCRRHGCDLAYTQMLHAQQFSMLKAAKFRCVCCGGEDPQEDRPLIAQFCGNDPELLVKAARYVEHQVEACDLNLGCPQQIAKKGNYGAYLLPQGDLCERLIDAMASQLACPVTVKIRCLSTVEETVKLALRLEGAGVQLITVHGRTVRSAKTDNGPADWSIIREVKAALRIPVVANGGIETFADAERCLALTGADAIMSSEALLEDPALFDRSLPGLHEVSGAALAQRQLALAGEYLQLVQLYPPAIGAGPVRAHLFKMLHRLLGCHTDLRGRL</sequence>
<feature type="active site" description="Proton donor" evidence="7">
    <location>
        <position position="101"/>
    </location>
</feature>